<dbReference type="GO" id="GO:0003714">
    <property type="term" value="F:transcription corepressor activity"/>
    <property type="evidence" value="ECO:0007669"/>
    <property type="project" value="InterPro"/>
</dbReference>
<name>A0A8H8DK26_9FUNG</name>
<evidence type="ECO:0000313" key="5">
    <source>
        <dbReference type="EMBL" id="KAG5461454.1"/>
    </source>
</evidence>
<comment type="caution">
    <text evidence="5">The sequence shown here is derived from an EMBL/GenBank/DDBJ whole genome shotgun (WGS) entry which is preliminary data.</text>
</comment>
<organism evidence="5 6">
    <name type="scientific">Olpidium bornovanus</name>
    <dbReference type="NCBI Taxonomy" id="278681"/>
    <lineage>
        <taxon>Eukaryota</taxon>
        <taxon>Fungi</taxon>
        <taxon>Fungi incertae sedis</taxon>
        <taxon>Olpidiomycota</taxon>
        <taxon>Olpidiomycotina</taxon>
        <taxon>Olpidiomycetes</taxon>
        <taxon>Olpidiales</taxon>
        <taxon>Olpidiaceae</taxon>
        <taxon>Olpidium</taxon>
    </lineage>
</organism>
<dbReference type="OrthoDB" id="10265969at2759"/>
<keyword evidence="3" id="KW-0539">Nucleus</keyword>
<evidence type="ECO:0000256" key="4">
    <source>
        <dbReference type="SAM" id="MobiDB-lite"/>
    </source>
</evidence>
<protein>
    <submittedName>
        <fullName evidence="5">Uncharacterized protein</fullName>
    </submittedName>
</protein>
<dbReference type="Proteomes" id="UP000673691">
    <property type="component" value="Unassembled WGS sequence"/>
</dbReference>
<keyword evidence="6" id="KW-1185">Reference proteome</keyword>
<evidence type="ECO:0000256" key="3">
    <source>
        <dbReference type="ARBA" id="ARBA00023242"/>
    </source>
</evidence>
<dbReference type="InterPro" id="IPR039774">
    <property type="entry name" value="Sin3-like"/>
</dbReference>
<dbReference type="PANTHER" id="PTHR12346:SF0">
    <property type="entry name" value="SIN3A, ISOFORM G"/>
    <property type="match status" value="1"/>
</dbReference>
<accession>A0A8H8DK26</accession>
<dbReference type="SUPFAM" id="SSF47762">
    <property type="entry name" value="PAH2 domain"/>
    <property type="match status" value="1"/>
</dbReference>
<dbReference type="GO" id="GO:0000122">
    <property type="term" value="P:negative regulation of transcription by RNA polymerase II"/>
    <property type="evidence" value="ECO:0007669"/>
    <property type="project" value="TreeGrafter"/>
</dbReference>
<dbReference type="PANTHER" id="PTHR12346">
    <property type="entry name" value="SIN3B-RELATED"/>
    <property type="match status" value="1"/>
</dbReference>
<comment type="subcellular location">
    <subcellularLocation>
        <location evidence="1">Nucleus</location>
    </subcellularLocation>
</comment>
<proteinExistence type="predicted"/>
<gene>
    <name evidence="5" type="ORF">BJ554DRAFT_6349</name>
</gene>
<sequence>MLVVCAVYFSRSSGLIVFRNVCCGQTDFPRCRACVRDFQPLTAFSALPGRAYASIDTPGVIECVSNLFHGDPELVQGFNTFLPPGYRIESANNPHDPNAFNVTTPNGTTGIGGAGGVQKMDNGRCPPLPPPPPEALFSAPSIGGPSHVVYPPYAPAPLPGGRDAGRAPDPVPSHLEPGMGCGHAIPGFQPILPPPMSGMMPGPQLHEPRSALEDVSLLPAAVRPGECATTGGSLPARGSRPASGGPTPALPQPGAVPYTPAAAARTGGTSFGLHGGPSPGDMEDHPRGRGQPVEFNHAIDYVNKIKVRGDAGVEAKRDARLCHTRRKRAFSLVEAVLACSLKSATRCFFLMPAFGLKMPEPLCRRPRYLQGIPRDTADVPKGSNSDSGGVCTRHKPVQELARPAGGVQAVFAGPSG</sequence>
<reference evidence="5 6" key="1">
    <citation type="journal article" name="Sci. Rep.">
        <title>Genome-scale phylogenetic analyses confirm Olpidium as the closest living zoosporic fungus to the non-flagellated, terrestrial fungi.</title>
        <authorList>
            <person name="Chang Y."/>
            <person name="Rochon D."/>
            <person name="Sekimoto S."/>
            <person name="Wang Y."/>
            <person name="Chovatia M."/>
            <person name="Sandor L."/>
            <person name="Salamov A."/>
            <person name="Grigoriev I.V."/>
            <person name="Stajich J.E."/>
            <person name="Spatafora J.W."/>
        </authorList>
    </citation>
    <scope>NUCLEOTIDE SEQUENCE [LARGE SCALE GENOMIC DNA]</scope>
    <source>
        <strain evidence="5">S191</strain>
    </source>
</reference>
<evidence type="ECO:0000256" key="1">
    <source>
        <dbReference type="ARBA" id="ARBA00004123"/>
    </source>
</evidence>
<dbReference type="Gene3D" id="1.20.1160.11">
    <property type="entry name" value="Paired amphipathic helix"/>
    <property type="match status" value="1"/>
</dbReference>
<keyword evidence="2" id="KW-0678">Repressor</keyword>
<dbReference type="Pfam" id="PF02671">
    <property type="entry name" value="PAH"/>
    <property type="match status" value="1"/>
</dbReference>
<dbReference type="InterPro" id="IPR036600">
    <property type="entry name" value="PAH_sf"/>
</dbReference>
<dbReference type="EMBL" id="JAEFCI010003621">
    <property type="protein sequence ID" value="KAG5461454.1"/>
    <property type="molecule type" value="Genomic_DNA"/>
</dbReference>
<dbReference type="InterPro" id="IPR003822">
    <property type="entry name" value="PAH"/>
</dbReference>
<dbReference type="GO" id="GO:0070822">
    <property type="term" value="C:Sin3-type complex"/>
    <property type="evidence" value="ECO:0007669"/>
    <property type="project" value="TreeGrafter"/>
</dbReference>
<evidence type="ECO:0000256" key="2">
    <source>
        <dbReference type="ARBA" id="ARBA00022491"/>
    </source>
</evidence>
<evidence type="ECO:0000313" key="6">
    <source>
        <dbReference type="Proteomes" id="UP000673691"/>
    </source>
</evidence>
<feature type="region of interest" description="Disordered" evidence="4">
    <location>
        <begin position="224"/>
        <end position="287"/>
    </location>
</feature>
<feature type="compositionally biased region" description="Gly residues" evidence="4">
    <location>
        <begin position="269"/>
        <end position="278"/>
    </location>
</feature>
<dbReference type="AlphaFoldDB" id="A0A8H8DK26"/>